<dbReference type="RefSeq" id="WP_035762766.1">
    <property type="nucleotide sequence ID" value="NZ_AP019716.1"/>
</dbReference>
<dbReference type="GO" id="GO:0003677">
    <property type="term" value="F:DNA binding"/>
    <property type="evidence" value="ECO:0007669"/>
    <property type="project" value="UniProtKB-KW"/>
</dbReference>
<evidence type="ECO:0000313" key="2">
    <source>
        <dbReference type="Proteomes" id="UP000515243"/>
    </source>
</evidence>
<protein>
    <submittedName>
        <fullName evidence="1">DNA-binding response regulator</fullName>
    </submittedName>
</protein>
<reference evidence="1 2" key="1">
    <citation type="submission" date="2019-05" db="EMBL/GenBank/DDBJ databases">
        <authorList>
            <person name="Schori C."/>
            <person name="Ahrens C."/>
        </authorList>
    </citation>
    <scope>NUCLEOTIDE SEQUENCE [LARGE SCALE GENOMIC DNA]</scope>
    <source>
        <strain evidence="1 2">DSM 10702</strain>
    </source>
</reference>
<keyword evidence="1" id="KW-0238">DNA-binding</keyword>
<organism evidence="1 2">
    <name type="scientific">Clostridium butyricum</name>
    <dbReference type="NCBI Taxonomy" id="1492"/>
    <lineage>
        <taxon>Bacteria</taxon>
        <taxon>Bacillati</taxon>
        <taxon>Bacillota</taxon>
        <taxon>Clostridia</taxon>
        <taxon>Eubacteriales</taxon>
        <taxon>Clostridiaceae</taxon>
        <taxon>Clostridium</taxon>
    </lineage>
</organism>
<sequence length="132" mass="15747">MLDNQMVKELYLKGENYIRIASILNAKPDTIRKHIYRNLREFRNSHEAEKIRRKEIDRITRYESKSCMSDNVFINKNRSVYKTDAEGNIVINKDVAPVISFDTPRRLVNEHSKKLINKRIMKSNYKRDELFG</sequence>
<accession>A0AAP9RFU6</accession>
<dbReference type="GeneID" id="92945034"/>
<dbReference type="EMBL" id="CP040626">
    <property type="protein sequence ID" value="QMW91794.1"/>
    <property type="molecule type" value="Genomic_DNA"/>
</dbReference>
<proteinExistence type="predicted"/>
<dbReference type="AlphaFoldDB" id="A0AAP9RFU6"/>
<evidence type="ECO:0000313" key="1">
    <source>
        <dbReference type="EMBL" id="QMW91794.1"/>
    </source>
</evidence>
<gene>
    <name evidence="1" type="ORF">FF104_12685</name>
</gene>
<dbReference type="Proteomes" id="UP000515243">
    <property type="component" value="Chromosome 1"/>
</dbReference>
<name>A0AAP9RFU6_CLOBU</name>